<protein>
    <recommendedName>
        <fullName evidence="1">Poor homologous synapsis 1 PH domain-containing protein</fullName>
    </recommendedName>
</protein>
<dbReference type="EMBL" id="RDQH01000339">
    <property type="protein sequence ID" value="RXH79739.1"/>
    <property type="molecule type" value="Genomic_DNA"/>
</dbReference>
<evidence type="ECO:0000313" key="3">
    <source>
        <dbReference type="Proteomes" id="UP000290289"/>
    </source>
</evidence>
<feature type="domain" description="Poor homologous synapsis 1 PH" evidence="1">
    <location>
        <begin position="195"/>
        <end position="222"/>
    </location>
</feature>
<reference evidence="2 3" key="1">
    <citation type="submission" date="2018-10" db="EMBL/GenBank/DDBJ databases">
        <title>A high-quality apple genome assembly.</title>
        <authorList>
            <person name="Hu J."/>
        </authorList>
    </citation>
    <scope>NUCLEOTIDE SEQUENCE [LARGE SCALE GENOMIC DNA]</scope>
    <source>
        <strain evidence="3">cv. HFTH1</strain>
        <tissue evidence="2">Young leaf</tissue>
    </source>
</reference>
<proteinExistence type="predicted"/>
<dbReference type="STRING" id="3750.A0A498I9Y9"/>
<comment type="caution">
    <text evidence="2">The sequence shown here is derived from an EMBL/GenBank/DDBJ whole genome shotgun (WGS) entry which is preliminary data.</text>
</comment>
<evidence type="ECO:0000259" key="1">
    <source>
        <dbReference type="Pfam" id="PF25349"/>
    </source>
</evidence>
<name>A0A498I9Y9_MALDO</name>
<feature type="domain" description="Poor homologous synapsis 1 PH" evidence="1">
    <location>
        <begin position="438"/>
        <end position="584"/>
    </location>
</feature>
<accession>A0A498I9Y9</accession>
<organism evidence="2 3">
    <name type="scientific">Malus domestica</name>
    <name type="common">Apple</name>
    <name type="synonym">Pyrus malus</name>
    <dbReference type="NCBI Taxonomy" id="3750"/>
    <lineage>
        <taxon>Eukaryota</taxon>
        <taxon>Viridiplantae</taxon>
        <taxon>Streptophyta</taxon>
        <taxon>Embryophyta</taxon>
        <taxon>Tracheophyta</taxon>
        <taxon>Spermatophyta</taxon>
        <taxon>Magnoliopsida</taxon>
        <taxon>eudicotyledons</taxon>
        <taxon>Gunneridae</taxon>
        <taxon>Pentapetalae</taxon>
        <taxon>rosids</taxon>
        <taxon>fabids</taxon>
        <taxon>Rosales</taxon>
        <taxon>Rosaceae</taxon>
        <taxon>Amygdaloideae</taxon>
        <taxon>Maleae</taxon>
        <taxon>Malus</taxon>
    </lineage>
</organism>
<evidence type="ECO:0000313" key="2">
    <source>
        <dbReference type="EMBL" id="RXH79739.1"/>
    </source>
</evidence>
<dbReference type="AlphaFoldDB" id="A0A498I9Y9"/>
<dbReference type="InterPro" id="IPR057619">
    <property type="entry name" value="PH_PHS1"/>
</dbReference>
<feature type="domain" description="Poor homologous synapsis 1 PH" evidence="1">
    <location>
        <begin position="30"/>
        <end position="101"/>
    </location>
</feature>
<dbReference type="Pfam" id="PF25349">
    <property type="entry name" value="PH_PHS1"/>
    <property type="match status" value="3"/>
</dbReference>
<sequence>MGDLTALAFLPRKRRGKNPAKTTSGAAVRERWEVHFSRFFRYPPAHSTCPDLVPLPTRIRNRSPAGNWVSSSSSSLAMLQLAHDHSSSDVLLTVCFAGRVMVRPRFLSGILNCRFRLVAEKINENGYSISRPVFHTRSTMFPSCSMFGLTFHATRDFLPGVPGPCLSATETAWARQAAMLLFRLHGYKLLVEELTVQKFALRFLSVDEAERFMNSLKAIFDIEPPHTDMGSEISAQSEFTYSTGPPLERVYTDFVMTPAQTYTAQIPPSFGSAAQQYSQAQQMMHIHNFQQNLPVVRPGFTALLNDYHHAVEQARSTASEAVNLNSHVMPPSFTSWLGNSQPVFEQVATQEVISPEANLISQLAVTISNASKFLVIDDVLCQQNNVIPCDEQCGVKKRKLKRKSLEKMADSLSLVVIPNESAELAATAAAASAAIKGQWEVHFSRFFPYPPQISTCPDLVPLPPKFRKRRPRNNWIPSSSPAQLQLARDGSSSDAILTVCFTGKTLEEHYVSKLQFVWPQVSCMSGFPARGTRAVFVNYKDPAGEASCSILIQKFGLRFLSLSEAEKFMNALKEICKEGKDNEAVNTDCGPEMSSQSGLVSSNRPHCRACKDSTTMTSVETCTPHISPSVLDKEADQTVQTYMPQISPSLLKNEADQAVQSYKPQISPCLLKSEAGQSSHTQESMHIDNFQSNFAALPPSFTSFLSNCGPVIEQVMATQPTAPQEEVLKSQIAKYMEDASFQDMLFKVEKVISEIGGDMLL</sequence>
<dbReference type="Proteomes" id="UP000290289">
    <property type="component" value="Chromosome 13"/>
</dbReference>
<keyword evidence="3" id="KW-1185">Reference proteome</keyword>
<gene>
    <name evidence="2" type="ORF">DVH24_040886</name>
</gene>